<dbReference type="GO" id="GO:0006865">
    <property type="term" value="P:amino acid transport"/>
    <property type="evidence" value="ECO:0007669"/>
    <property type="project" value="UniProtKB-UniRule"/>
</dbReference>
<keyword evidence="5" id="KW-0472">Membrane</keyword>
<protein>
    <recommendedName>
        <fullName evidence="5">Quaternary amine transport ATP-binding protein</fullName>
        <ecNumber evidence="5">7.6.2.9</ecNumber>
    </recommendedName>
</protein>
<dbReference type="EC" id="7.6.2.9" evidence="5"/>
<dbReference type="FunFam" id="3.40.50.300:FF:000201">
    <property type="entry name" value="Glycine betaine/L-proline ABC transporter ATP-binding protein"/>
    <property type="match status" value="1"/>
</dbReference>
<organism evidence="7 8">
    <name type="scientific">Gallaecimonas pentaromativorans</name>
    <dbReference type="NCBI Taxonomy" id="584787"/>
    <lineage>
        <taxon>Bacteria</taxon>
        <taxon>Pseudomonadati</taxon>
        <taxon>Pseudomonadota</taxon>
        <taxon>Gammaproteobacteria</taxon>
        <taxon>Enterobacterales</taxon>
        <taxon>Gallaecimonadaceae</taxon>
        <taxon>Gallaecimonas</taxon>
    </lineage>
</organism>
<dbReference type="Gene3D" id="3.10.580.10">
    <property type="entry name" value="CBS-domain"/>
    <property type="match status" value="1"/>
</dbReference>
<evidence type="ECO:0000256" key="3">
    <source>
        <dbReference type="ARBA" id="ARBA00022741"/>
    </source>
</evidence>
<keyword evidence="5" id="KW-0997">Cell inner membrane</keyword>
<dbReference type="SUPFAM" id="SSF52540">
    <property type="entry name" value="P-loop containing nucleoside triphosphate hydrolases"/>
    <property type="match status" value="1"/>
</dbReference>
<keyword evidence="2 5" id="KW-0813">Transport</keyword>
<dbReference type="InterPro" id="IPR027417">
    <property type="entry name" value="P-loop_NTPase"/>
</dbReference>
<reference evidence="7 8" key="1">
    <citation type="submission" date="2018-11" db="EMBL/GenBank/DDBJ databases">
        <title>Genomic Encyclopedia of Type Strains, Phase IV (KMG-IV): sequencing the most valuable type-strain genomes for metagenomic binning, comparative biology and taxonomic classification.</title>
        <authorList>
            <person name="Goeker M."/>
        </authorList>
    </citation>
    <scope>NUCLEOTIDE SEQUENCE [LARGE SCALE GENOMIC DNA]</scope>
    <source>
        <strain evidence="7 8">DSM 21945</strain>
    </source>
</reference>
<feature type="domain" description="ABC transporter" evidence="6">
    <location>
        <begin position="30"/>
        <end position="266"/>
    </location>
</feature>
<dbReference type="GO" id="GO:0016887">
    <property type="term" value="F:ATP hydrolysis activity"/>
    <property type="evidence" value="ECO:0007669"/>
    <property type="project" value="UniProtKB-UniRule"/>
</dbReference>
<evidence type="ECO:0000256" key="5">
    <source>
        <dbReference type="RuleBase" id="RU369116"/>
    </source>
</evidence>
<dbReference type="Gene3D" id="3.40.50.300">
    <property type="entry name" value="P-loop containing nucleotide triphosphate hydrolases"/>
    <property type="match status" value="1"/>
</dbReference>
<dbReference type="GO" id="GO:0015418">
    <property type="term" value="F:ABC-type quaternary ammonium compound transporting activity"/>
    <property type="evidence" value="ECO:0007669"/>
    <property type="project" value="UniProtKB-EC"/>
</dbReference>
<keyword evidence="5" id="KW-1003">Cell membrane</keyword>
<gene>
    <name evidence="7" type="ORF">EDC28_109149</name>
</gene>
<dbReference type="EMBL" id="RJUL01000009">
    <property type="protein sequence ID" value="ROQ22660.1"/>
    <property type="molecule type" value="Genomic_DNA"/>
</dbReference>
<keyword evidence="3 5" id="KW-0547">Nucleotide-binding</keyword>
<dbReference type="GO" id="GO:0005886">
    <property type="term" value="C:plasma membrane"/>
    <property type="evidence" value="ECO:0007669"/>
    <property type="project" value="UniProtKB-SubCell"/>
</dbReference>
<dbReference type="CDD" id="cd03294">
    <property type="entry name" value="ABC_Pro_Gly_Betaine"/>
    <property type="match status" value="1"/>
</dbReference>
<dbReference type="InterPro" id="IPR046342">
    <property type="entry name" value="CBS_dom_sf"/>
</dbReference>
<dbReference type="PANTHER" id="PTHR43869:SF1">
    <property type="entry name" value="GLYCINE BETAINE_PROLINE BETAINE TRANSPORT SYSTEM ATP-BINDING PROTEIN PROV"/>
    <property type="match status" value="1"/>
</dbReference>
<dbReference type="InterPro" id="IPR051921">
    <property type="entry name" value="ABC_osmolyte_uptake_ATP-bind"/>
</dbReference>
<evidence type="ECO:0000313" key="7">
    <source>
        <dbReference type="EMBL" id="ROQ22660.1"/>
    </source>
</evidence>
<keyword evidence="8" id="KW-1185">Reference proteome</keyword>
<comment type="similarity">
    <text evidence="1 5">Belongs to the ABC transporter superfamily.</text>
</comment>
<dbReference type="OrthoDB" id="9802264at2"/>
<accession>A0A3N1P7C1</accession>
<dbReference type="AlphaFoldDB" id="A0A3N1P7C1"/>
<dbReference type="GO" id="GO:0006970">
    <property type="term" value="P:response to osmotic stress"/>
    <property type="evidence" value="ECO:0007669"/>
    <property type="project" value="UniProtKB-ARBA"/>
</dbReference>
<dbReference type="GO" id="GO:0005524">
    <property type="term" value="F:ATP binding"/>
    <property type="evidence" value="ECO:0007669"/>
    <property type="project" value="UniProtKB-UniRule"/>
</dbReference>
<dbReference type="SMART" id="SM00382">
    <property type="entry name" value="AAA"/>
    <property type="match status" value="1"/>
</dbReference>
<dbReference type="InterPro" id="IPR005892">
    <property type="entry name" value="Gly-betaine_transp_ATP-bd"/>
</dbReference>
<keyword evidence="4 5" id="KW-0067">ATP-binding</keyword>
<proteinExistence type="inferred from homology"/>
<dbReference type="InterPro" id="IPR017871">
    <property type="entry name" value="ABC_transporter-like_CS"/>
</dbReference>
<dbReference type="SUPFAM" id="SSF54631">
    <property type="entry name" value="CBS-domain pair"/>
    <property type="match status" value="1"/>
</dbReference>
<comment type="subunit">
    <text evidence="5">The complex is probably composed of two ATP-binding proteins, two transmembrane proteins and a solute-binding protein.</text>
</comment>
<dbReference type="STRING" id="584787.GCA_001247655_02083"/>
<dbReference type="InterPro" id="IPR003439">
    <property type="entry name" value="ABC_transporter-like_ATP-bd"/>
</dbReference>
<name>A0A3N1P7C1_9GAMM</name>
<dbReference type="NCBIfam" id="TIGR01186">
    <property type="entry name" value="proV"/>
    <property type="match status" value="1"/>
</dbReference>
<sequence>MSDAILKVDKLYKVFGKDAKEVIARHHKGEGRNDILKATGSTLGLADISFEVKRGELLVIMGLSGSGKSTLLRCLNRLIEPSQGKVEIDGTDICSLDAKALRELRREKFGMVFQKFALMPHRTVLANTEFGLEVQGMDKPTRRQKAMDALSKVGLEGWENAKPAALSGGMQQRVGLARALAADPDILLMDEAFSALDPLIRRDMQKELRALQEAMHKTIIFITHDLDEALAIGDRIILLKDGLISQAGTPEEILTQPANPYVARFVEGVDMSGVLTAENAMTQARCVLKAGQGPRTALYTLNEEGWDHALVTDRQGTLVGWIELDAIAKALADKAENLEAYVNTDVRSVAKGDALAQLFPLFDGIHYPLPVVDEQQKIQGVVLKGAVLSELAGVQ</sequence>
<dbReference type="PROSITE" id="PS50893">
    <property type="entry name" value="ABC_TRANSPORTER_2"/>
    <property type="match status" value="1"/>
</dbReference>
<dbReference type="RefSeq" id="WP_050660615.1">
    <property type="nucleotide sequence ID" value="NZ_JBLXAC010000003.1"/>
</dbReference>
<comment type="subcellular location">
    <subcellularLocation>
        <location evidence="5">Cell inner membrane</location>
        <topology evidence="5">Peripheral membrane protein</topology>
    </subcellularLocation>
</comment>
<dbReference type="PROSITE" id="PS00211">
    <property type="entry name" value="ABC_TRANSPORTER_1"/>
    <property type="match status" value="1"/>
</dbReference>
<comment type="catalytic activity">
    <reaction evidence="5">
        <text>a quaternary ammonium(out) + ATP + H2O = a quaternary ammonium(in) + ADP + phosphate + H(+)</text>
        <dbReference type="Rhea" id="RHEA:11036"/>
        <dbReference type="ChEBI" id="CHEBI:15377"/>
        <dbReference type="ChEBI" id="CHEBI:15378"/>
        <dbReference type="ChEBI" id="CHEBI:30616"/>
        <dbReference type="ChEBI" id="CHEBI:35267"/>
        <dbReference type="ChEBI" id="CHEBI:43474"/>
        <dbReference type="ChEBI" id="CHEBI:456216"/>
    </reaction>
</comment>
<dbReference type="Pfam" id="PF00005">
    <property type="entry name" value="ABC_tran"/>
    <property type="match status" value="1"/>
</dbReference>
<evidence type="ECO:0000256" key="2">
    <source>
        <dbReference type="ARBA" id="ARBA00022448"/>
    </source>
</evidence>
<dbReference type="PANTHER" id="PTHR43869">
    <property type="entry name" value="GLYCINE BETAINE/PROLINE BETAINE TRANSPORT SYSTEM ATP-BINDING PROTEIN PROV"/>
    <property type="match status" value="1"/>
</dbReference>
<dbReference type="GO" id="GO:0031460">
    <property type="term" value="P:glycine betaine transport"/>
    <property type="evidence" value="ECO:0007669"/>
    <property type="project" value="InterPro"/>
</dbReference>
<evidence type="ECO:0000259" key="6">
    <source>
        <dbReference type="PROSITE" id="PS50893"/>
    </source>
</evidence>
<evidence type="ECO:0000256" key="1">
    <source>
        <dbReference type="ARBA" id="ARBA00005417"/>
    </source>
</evidence>
<evidence type="ECO:0000256" key="4">
    <source>
        <dbReference type="ARBA" id="ARBA00022840"/>
    </source>
</evidence>
<dbReference type="Proteomes" id="UP000268033">
    <property type="component" value="Unassembled WGS sequence"/>
</dbReference>
<comment type="caution">
    <text evidence="7">The sequence shown here is derived from an EMBL/GenBank/DDBJ whole genome shotgun (WGS) entry which is preliminary data.</text>
</comment>
<dbReference type="InterPro" id="IPR003593">
    <property type="entry name" value="AAA+_ATPase"/>
</dbReference>
<evidence type="ECO:0000313" key="8">
    <source>
        <dbReference type="Proteomes" id="UP000268033"/>
    </source>
</evidence>